<name>A0A8H8U9F4_9HELO</name>
<evidence type="ECO:0000256" key="1">
    <source>
        <dbReference type="SAM" id="MobiDB-lite"/>
    </source>
</evidence>
<gene>
    <name evidence="2" type="ORF">LSUB1_G005117</name>
</gene>
<dbReference type="AlphaFoldDB" id="A0A8H8U9F4"/>
<dbReference type="OrthoDB" id="4539697at2759"/>
<dbReference type="PANTHER" id="PTHR37489:SF1">
    <property type="entry name" value="DUF3500 DOMAIN-CONTAINING PROTEIN"/>
    <property type="match status" value="1"/>
</dbReference>
<dbReference type="PANTHER" id="PTHR37489">
    <property type="entry name" value="DUF3500 DOMAIN-CONTAINING PROTEIN"/>
    <property type="match status" value="1"/>
</dbReference>
<evidence type="ECO:0000313" key="3">
    <source>
        <dbReference type="Proteomes" id="UP000462212"/>
    </source>
</evidence>
<dbReference type="Proteomes" id="UP000462212">
    <property type="component" value="Unassembled WGS sequence"/>
</dbReference>
<keyword evidence="3" id="KW-1185">Reference proteome</keyword>
<organism evidence="2 3">
    <name type="scientific">Lachnellula subtilissima</name>
    <dbReference type="NCBI Taxonomy" id="602034"/>
    <lineage>
        <taxon>Eukaryota</taxon>
        <taxon>Fungi</taxon>
        <taxon>Dikarya</taxon>
        <taxon>Ascomycota</taxon>
        <taxon>Pezizomycotina</taxon>
        <taxon>Leotiomycetes</taxon>
        <taxon>Helotiales</taxon>
        <taxon>Lachnaceae</taxon>
        <taxon>Lachnellula</taxon>
    </lineage>
</organism>
<evidence type="ECO:0000313" key="2">
    <source>
        <dbReference type="EMBL" id="TVY36258.1"/>
    </source>
</evidence>
<feature type="region of interest" description="Disordered" evidence="1">
    <location>
        <begin position="179"/>
        <end position="203"/>
    </location>
</feature>
<dbReference type="EMBL" id="QGMJ01000445">
    <property type="protein sequence ID" value="TVY36258.1"/>
    <property type="molecule type" value="Genomic_DNA"/>
</dbReference>
<comment type="caution">
    <text evidence="2">The sequence shown here is derived from an EMBL/GenBank/DDBJ whole genome shotgun (WGS) entry which is preliminary data.</text>
</comment>
<accession>A0A8H8U9F4</accession>
<sequence length="519" mass="58728">MTLTQPLGPFKLVTVNTAPERAKRLIGRLVEALKEKYTILHVANVQEIEDVKPTVERFQPDMLFCASMWTPAQSTEIQSIARSVIPGIKTMAIPQGLQVEKGPDAIVEFLLEKVPLLIESPGTRTAAFRQYLPDLNTPRFQTAKDQDAYQYVEHFQNTKNPPWIYGLTKVWEKLLEEPHPHRQNRNFSPKRPQPTNPLTTNKTLIPPHAREWRAWSNPEFLLRPLGLRLEEQPASISTSILAVLEATFSPAGYQKALSAMRINHFLGQLCNMPKVLNEFSYNFLLFGEPSKTKPWGWALYGHHLCLSVFLQGPQIFISPAFTGAEPNIIDEGPFTGTRILHTEEALGLKLMQSLPAESQMKARTYELLKDPAMALTGELATDRWNQDDQRITCGAFRDNRIVPYEGILVSELTPVAQKLVLDIVEQFLLYLPDGARKLRLEQVEGFFGETYFSWIGGFGASDAFYYRVQSPVVVAEFDHHSGVFLSNQEPGKFHTHTVLRMPNRGDYGCAVREGEDMVP</sequence>
<protein>
    <submittedName>
        <fullName evidence="2">Uncharacterized protein</fullName>
    </submittedName>
</protein>
<reference evidence="2 3" key="1">
    <citation type="submission" date="2018-05" db="EMBL/GenBank/DDBJ databases">
        <title>Genome sequencing and assembly of the regulated plant pathogen Lachnellula willkommii and related sister species for the development of diagnostic species identification markers.</title>
        <authorList>
            <person name="Giroux E."/>
            <person name="Bilodeau G."/>
        </authorList>
    </citation>
    <scope>NUCLEOTIDE SEQUENCE [LARGE SCALE GENOMIC DNA]</scope>
    <source>
        <strain evidence="2 3">CBS 197.66</strain>
    </source>
</reference>
<dbReference type="Pfam" id="PF12006">
    <property type="entry name" value="DUF3500"/>
    <property type="match status" value="1"/>
</dbReference>
<proteinExistence type="predicted"/>
<dbReference type="InterPro" id="IPR021889">
    <property type="entry name" value="DUF3500"/>
</dbReference>